<evidence type="ECO:0000313" key="1">
    <source>
        <dbReference type="EMBL" id="MBU2714363.1"/>
    </source>
</evidence>
<reference evidence="1 2" key="1">
    <citation type="submission" date="2021-04" db="EMBL/GenBank/DDBJ databases">
        <authorList>
            <person name="Pira H."/>
            <person name="Risdian C."/>
            <person name="Wink J."/>
        </authorList>
    </citation>
    <scope>NUCLEOTIDE SEQUENCE [LARGE SCALE GENOMIC DNA]</scope>
    <source>
        <strain evidence="1 2">WH53</strain>
    </source>
</reference>
<comment type="caution">
    <text evidence="1">The sequence shown here is derived from an EMBL/GenBank/DDBJ whole genome shotgun (WGS) entry which is preliminary data.</text>
</comment>
<feature type="non-terminal residue" evidence="1">
    <location>
        <position position="1"/>
    </location>
</feature>
<proteinExistence type="predicted"/>
<sequence length="72" mass="8395">DQEGKLNKIQLNYATPELHVAISDLTTLEQYEYVVIDEQNYHLNWPPLKKDTDMAIIKLSPYEPSNSGREFE</sequence>
<name>A0ABS5ZKJ7_9GAMM</name>
<accession>A0ABS5ZKJ7</accession>
<dbReference type="RefSeq" id="WP_215822618.1">
    <property type="nucleotide sequence ID" value="NZ_JAGSOY010000239.1"/>
</dbReference>
<dbReference type="EMBL" id="JAGSOY010000239">
    <property type="protein sequence ID" value="MBU2714363.1"/>
    <property type="molecule type" value="Genomic_DNA"/>
</dbReference>
<protein>
    <submittedName>
        <fullName evidence="1">Uncharacterized protein</fullName>
    </submittedName>
</protein>
<keyword evidence="2" id="KW-1185">Reference proteome</keyword>
<organism evidence="1 2">
    <name type="scientific">Zooshikella harenae</name>
    <dbReference type="NCBI Taxonomy" id="2827238"/>
    <lineage>
        <taxon>Bacteria</taxon>
        <taxon>Pseudomonadati</taxon>
        <taxon>Pseudomonadota</taxon>
        <taxon>Gammaproteobacteria</taxon>
        <taxon>Oceanospirillales</taxon>
        <taxon>Zooshikellaceae</taxon>
        <taxon>Zooshikella</taxon>
    </lineage>
</organism>
<gene>
    <name evidence="1" type="ORF">KCG35_25265</name>
</gene>
<dbReference type="Proteomes" id="UP000690515">
    <property type="component" value="Unassembled WGS sequence"/>
</dbReference>
<evidence type="ECO:0000313" key="2">
    <source>
        <dbReference type="Proteomes" id="UP000690515"/>
    </source>
</evidence>